<evidence type="ECO:0000313" key="3">
    <source>
        <dbReference type="EMBL" id="MBE1584041.1"/>
    </source>
</evidence>
<reference evidence="3 4" key="1">
    <citation type="submission" date="2020-10" db="EMBL/GenBank/DDBJ databases">
        <title>Sequencing the genomes of 1000 actinobacteria strains.</title>
        <authorList>
            <person name="Klenk H.-P."/>
        </authorList>
    </citation>
    <scope>NUCLEOTIDE SEQUENCE [LARGE SCALE GENOMIC DNA]</scope>
    <source>
        <strain evidence="3 4">DSM 43173</strain>
    </source>
</reference>
<feature type="region of interest" description="Disordered" evidence="1">
    <location>
        <begin position="1"/>
        <end position="24"/>
    </location>
</feature>
<protein>
    <submittedName>
        <fullName evidence="3">Sugar phosphate permease</fullName>
    </submittedName>
</protein>
<keyword evidence="2" id="KW-1133">Transmembrane helix</keyword>
<gene>
    <name evidence="3" type="ORF">H4W80_002299</name>
</gene>
<keyword evidence="2" id="KW-0812">Transmembrane</keyword>
<evidence type="ECO:0000313" key="4">
    <source>
        <dbReference type="Proteomes" id="UP000633509"/>
    </source>
</evidence>
<sequence>MRPGDLPGDPRAAQDDRGTASALFESSPHVGGAITVAVCLTMLGAGLGDGSAMLLGAVITGVGGLATLAVLPRRDR</sequence>
<evidence type="ECO:0000256" key="2">
    <source>
        <dbReference type="SAM" id="Phobius"/>
    </source>
</evidence>
<comment type="caution">
    <text evidence="3">The sequence shown here is derived from an EMBL/GenBank/DDBJ whole genome shotgun (WGS) entry which is preliminary data.</text>
</comment>
<keyword evidence="4" id="KW-1185">Reference proteome</keyword>
<dbReference type="Gene3D" id="1.20.1250.20">
    <property type="entry name" value="MFS general substrate transporter like domains"/>
    <property type="match status" value="1"/>
</dbReference>
<proteinExistence type="predicted"/>
<keyword evidence="2" id="KW-0472">Membrane</keyword>
<dbReference type="RefSeq" id="WP_192785040.1">
    <property type="nucleotide sequence ID" value="NZ_JADBEK010000001.1"/>
</dbReference>
<dbReference type="Proteomes" id="UP000633509">
    <property type="component" value="Unassembled WGS sequence"/>
</dbReference>
<organism evidence="3 4">
    <name type="scientific">Nonomuraea angiospora</name>
    <dbReference type="NCBI Taxonomy" id="46172"/>
    <lineage>
        <taxon>Bacteria</taxon>
        <taxon>Bacillati</taxon>
        <taxon>Actinomycetota</taxon>
        <taxon>Actinomycetes</taxon>
        <taxon>Streptosporangiales</taxon>
        <taxon>Streptosporangiaceae</taxon>
        <taxon>Nonomuraea</taxon>
    </lineage>
</organism>
<evidence type="ECO:0000256" key="1">
    <source>
        <dbReference type="SAM" id="MobiDB-lite"/>
    </source>
</evidence>
<dbReference type="SUPFAM" id="SSF103473">
    <property type="entry name" value="MFS general substrate transporter"/>
    <property type="match status" value="1"/>
</dbReference>
<name>A0ABR9LTR6_9ACTN</name>
<accession>A0ABR9LTR6</accession>
<dbReference type="EMBL" id="JADBEK010000001">
    <property type="protein sequence ID" value="MBE1584041.1"/>
    <property type="molecule type" value="Genomic_DNA"/>
</dbReference>
<feature type="transmembrane region" description="Helical" evidence="2">
    <location>
        <begin position="52"/>
        <end position="71"/>
    </location>
</feature>
<dbReference type="InterPro" id="IPR036259">
    <property type="entry name" value="MFS_trans_sf"/>
</dbReference>